<evidence type="ECO:0000256" key="6">
    <source>
        <dbReference type="ARBA" id="ARBA00022490"/>
    </source>
</evidence>
<dbReference type="EMBL" id="NEDP02002412">
    <property type="protein sequence ID" value="OWF50952.1"/>
    <property type="molecule type" value="Genomic_DNA"/>
</dbReference>
<feature type="domain" description="HECT" evidence="21">
    <location>
        <begin position="618"/>
        <end position="952"/>
    </location>
</feature>
<dbReference type="SUPFAM" id="SSF56204">
    <property type="entry name" value="Hect, E3 ligase catalytic domain"/>
    <property type="match status" value="1"/>
</dbReference>
<evidence type="ECO:0000256" key="15">
    <source>
        <dbReference type="ARBA" id="ARBA00037859"/>
    </source>
</evidence>
<proteinExistence type="predicted"/>
<dbReference type="PROSITE" id="PS50297">
    <property type="entry name" value="ANK_REP_REGION"/>
    <property type="match status" value="4"/>
</dbReference>
<dbReference type="GO" id="GO:0032580">
    <property type="term" value="C:Golgi cisterna membrane"/>
    <property type="evidence" value="ECO:0007669"/>
    <property type="project" value="UniProtKB-SubCell"/>
</dbReference>
<feature type="repeat" description="ANK" evidence="19">
    <location>
        <begin position="93"/>
        <end position="125"/>
    </location>
</feature>
<dbReference type="Pfam" id="PF00632">
    <property type="entry name" value="HECT"/>
    <property type="match status" value="1"/>
</dbReference>
<keyword evidence="11" id="KW-0333">Golgi apparatus</keyword>
<dbReference type="GO" id="GO:0005634">
    <property type="term" value="C:nucleus"/>
    <property type="evidence" value="ECO:0007669"/>
    <property type="project" value="TreeGrafter"/>
</dbReference>
<dbReference type="InterPro" id="IPR002110">
    <property type="entry name" value="Ankyrin_rpt"/>
</dbReference>
<dbReference type="Proteomes" id="UP000242188">
    <property type="component" value="Unassembled WGS sequence"/>
</dbReference>
<evidence type="ECO:0000256" key="1">
    <source>
        <dbReference type="ARBA" id="ARBA00000885"/>
    </source>
</evidence>
<dbReference type="AlphaFoldDB" id="A0A210QQE0"/>
<dbReference type="PANTHER" id="PTHR11254">
    <property type="entry name" value="HECT DOMAIN UBIQUITIN-PROTEIN LIGASE"/>
    <property type="match status" value="1"/>
</dbReference>
<dbReference type="GO" id="GO:0000209">
    <property type="term" value="P:protein polyubiquitination"/>
    <property type="evidence" value="ECO:0007669"/>
    <property type="project" value="TreeGrafter"/>
</dbReference>
<dbReference type="Gene3D" id="3.30.2160.10">
    <property type="entry name" value="Hect, E3 ligase catalytic domain"/>
    <property type="match status" value="1"/>
</dbReference>
<evidence type="ECO:0000256" key="17">
    <source>
        <dbReference type="ARBA" id="ARBA00041409"/>
    </source>
</evidence>
<evidence type="ECO:0000256" key="4">
    <source>
        <dbReference type="ARBA" id="ARBA00004906"/>
    </source>
</evidence>
<keyword evidence="12 19" id="KW-0040">ANK repeat</keyword>
<dbReference type="InterPro" id="IPR000569">
    <property type="entry name" value="HECT_dom"/>
</dbReference>
<dbReference type="Gene3D" id="3.90.1750.10">
    <property type="entry name" value="Hect, E3 ligase catalytic domains"/>
    <property type="match status" value="1"/>
</dbReference>
<evidence type="ECO:0000256" key="9">
    <source>
        <dbReference type="ARBA" id="ARBA00022786"/>
    </source>
</evidence>
<dbReference type="PROSITE" id="PS50237">
    <property type="entry name" value="HECT"/>
    <property type="match status" value="1"/>
</dbReference>
<dbReference type="PRINTS" id="PR01415">
    <property type="entry name" value="ANKYRIN"/>
</dbReference>
<dbReference type="InterPro" id="IPR050409">
    <property type="entry name" value="E3_ubiq-protein_ligase"/>
</dbReference>
<keyword evidence="9 20" id="KW-0833">Ubl conjugation pathway</keyword>
<evidence type="ECO:0000256" key="3">
    <source>
        <dbReference type="ARBA" id="ARBA00004496"/>
    </source>
</evidence>
<gene>
    <name evidence="22" type="ORF">KP79_PYT07475</name>
</gene>
<evidence type="ECO:0000313" key="22">
    <source>
        <dbReference type="EMBL" id="OWF50952.1"/>
    </source>
</evidence>
<dbReference type="FunFam" id="3.30.2160.10:FF:000001">
    <property type="entry name" value="E3 ubiquitin-protein ligase NEDD4-like"/>
    <property type="match status" value="1"/>
</dbReference>
<feature type="repeat" description="ANK" evidence="19">
    <location>
        <begin position="159"/>
        <end position="191"/>
    </location>
</feature>
<dbReference type="Gene3D" id="3.30.2410.10">
    <property type="entry name" value="Hect, E3 ligase catalytic domain"/>
    <property type="match status" value="1"/>
</dbReference>
<keyword evidence="23" id="KW-1185">Reference proteome</keyword>
<dbReference type="PANTHER" id="PTHR11254:SF363">
    <property type="entry name" value="E3 UBIQUITIN-PROTEIN LIGASE HACE1"/>
    <property type="match status" value="1"/>
</dbReference>
<dbReference type="FunFam" id="3.90.1750.10:FF:000026">
    <property type="entry name" value="E3 ubiquitin-protein ligase HACE1"/>
    <property type="match status" value="1"/>
</dbReference>
<evidence type="ECO:0000256" key="20">
    <source>
        <dbReference type="PROSITE-ProRule" id="PRU00104"/>
    </source>
</evidence>
<dbReference type="PROSITE" id="PS50088">
    <property type="entry name" value="ANK_REPEAT"/>
    <property type="match status" value="4"/>
</dbReference>
<evidence type="ECO:0000256" key="5">
    <source>
        <dbReference type="ARBA" id="ARBA00012485"/>
    </source>
</evidence>
<dbReference type="SMART" id="SM00119">
    <property type="entry name" value="HECTc"/>
    <property type="match status" value="1"/>
</dbReference>
<dbReference type="Gene3D" id="1.25.40.20">
    <property type="entry name" value="Ankyrin repeat-containing domain"/>
    <property type="match status" value="2"/>
</dbReference>
<evidence type="ECO:0000256" key="2">
    <source>
        <dbReference type="ARBA" id="ARBA00004240"/>
    </source>
</evidence>
<evidence type="ECO:0000313" key="23">
    <source>
        <dbReference type="Proteomes" id="UP000242188"/>
    </source>
</evidence>
<dbReference type="GO" id="GO:0061025">
    <property type="term" value="P:membrane fusion"/>
    <property type="evidence" value="ECO:0007669"/>
    <property type="project" value="TreeGrafter"/>
</dbReference>
<evidence type="ECO:0000256" key="12">
    <source>
        <dbReference type="ARBA" id="ARBA00023043"/>
    </source>
</evidence>
<reference evidence="22 23" key="1">
    <citation type="journal article" date="2017" name="Nat. Ecol. Evol.">
        <title>Scallop genome provides insights into evolution of bilaterian karyotype and development.</title>
        <authorList>
            <person name="Wang S."/>
            <person name="Zhang J."/>
            <person name="Jiao W."/>
            <person name="Li J."/>
            <person name="Xun X."/>
            <person name="Sun Y."/>
            <person name="Guo X."/>
            <person name="Huan P."/>
            <person name="Dong B."/>
            <person name="Zhang L."/>
            <person name="Hu X."/>
            <person name="Sun X."/>
            <person name="Wang J."/>
            <person name="Zhao C."/>
            <person name="Wang Y."/>
            <person name="Wang D."/>
            <person name="Huang X."/>
            <person name="Wang R."/>
            <person name="Lv J."/>
            <person name="Li Y."/>
            <person name="Zhang Z."/>
            <person name="Liu B."/>
            <person name="Lu W."/>
            <person name="Hui Y."/>
            <person name="Liang J."/>
            <person name="Zhou Z."/>
            <person name="Hou R."/>
            <person name="Li X."/>
            <person name="Liu Y."/>
            <person name="Li H."/>
            <person name="Ning X."/>
            <person name="Lin Y."/>
            <person name="Zhao L."/>
            <person name="Xing Q."/>
            <person name="Dou J."/>
            <person name="Li Y."/>
            <person name="Mao J."/>
            <person name="Guo H."/>
            <person name="Dou H."/>
            <person name="Li T."/>
            <person name="Mu C."/>
            <person name="Jiang W."/>
            <person name="Fu Q."/>
            <person name="Fu X."/>
            <person name="Miao Y."/>
            <person name="Liu J."/>
            <person name="Yu Q."/>
            <person name="Li R."/>
            <person name="Liao H."/>
            <person name="Li X."/>
            <person name="Kong Y."/>
            <person name="Jiang Z."/>
            <person name="Chourrout D."/>
            <person name="Li R."/>
            <person name="Bao Z."/>
        </authorList>
    </citation>
    <scope>NUCLEOTIDE SEQUENCE [LARGE SCALE GENOMIC DNA]</scope>
    <source>
        <strain evidence="22 23">PY_sf001</strain>
    </source>
</reference>
<dbReference type="GO" id="GO:0000139">
    <property type="term" value="C:Golgi membrane"/>
    <property type="evidence" value="ECO:0007669"/>
    <property type="project" value="TreeGrafter"/>
</dbReference>
<organism evidence="22 23">
    <name type="scientific">Mizuhopecten yessoensis</name>
    <name type="common">Japanese scallop</name>
    <name type="synonym">Patinopecten yessoensis</name>
    <dbReference type="NCBI Taxonomy" id="6573"/>
    <lineage>
        <taxon>Eukaryota</taxon>
        <taxon>Metazoa</taxon>
        <taxon>Spiralia</taxon>
        <taxon>Lophotrochozoa</taxon>
        <taxon>Mollusca</taxon>
        <taxon>Bivalvia</taxon>
        <taxon>Autobranchia</taxon>
        <taxon>Pteriomorphia</taxon>
        <taxon>Pectinida</taxon>
        <taxon>Pectinoidea</taxon>
        <taxon>Pectinidae</taxon>
        <taxon>Mizuhopecten</taxon>
    </lineage>
</organism>
<keyword evidence="13" id="KW-0472">Membrane</keyword>
<feature type="repeat" description="ANK" evidence="19">
    <location>
        <begin position="60"/>
        <end position="92"/>
    </location>
</feature>
<sequence>MEFIKDLAASLRRARTVELPQDETSAFYMLMSMVIANQYRSVSDLLGDSKYNVNYHHGRANRNLLHIAANCGSYECLHLLMKKGADVNHKDMSGCTALHLAARNGQRKCIMKLLEYKADVNIRNNEGLTTIHWLAVNGRTELLHDIFTYVQDVDVEDAQGQTALHVACQNGHKSTVLCLLDHGADVNRPNHYGWVPLHFACSHGQHDTANILLNKGAKFVPNRSNKTPMDLSVEGGYSETCYILLQYMPKLFDQLISMVRKETLKEALYTKVLLFLIDKNRVMADKVLIQLSKEASSIGHSLLSVSSNVETQVSSLLRCVNTLCTLYKSISSSSTSPHSYAVNGVAPMSPKTAQIFKPLEMLWQLLDDWLNLLKMEFERNPENFKKEISNGNLNSLVKECLNDPHVGDSVDSIKESKTVKDVSVEKVGTEEKVEKDEPKSMGASVEWEITPSEGATTHHKVVATKFTLADMEEQLLKRLSLEQADQDVVGVTLPRICGVVQAFYTCCSCQVQQGMTSPRFIEFVWRHNHVLKALVSRNPKVIFDHFHFLLECPELMSQFLYIIKAQPFETRRRWFYENLGSTPDENGLIHSTLNQEDILVVDRGRLFHSSCERMLIMPTDKLKKAFSMKFTGEEGVGRGVVREWFDILSKEILNPDYALFTQSADGCTFQPNSNSAINPDHLNYFQFAGHILGLALYHQHLLSIYFTRSFYKHILGIPVNYKDVASIDPEYAKNLQWILDHNISNLGLDLTFSVETDVFGKMQEVELKPNGIMTQVTEENKQEYVQLVTELRMTRAIQPQIESFLSGFHAFIPQSLVQMFDEFELELMLSGLPEICVDDWKANTDYNGYCEASDIIKWFWEILEDSNEHERVQLLQFVTGSSRVPYGGFSKLTGGGGAQKFTISSSPYTYQILPTASTCINLLKLPEYPSKDELQERIRIASSCGSLGYTTA</sequence>
<evidence type="ECO:0000256" key="19">
    <source>
        <dbReference type="PROSITE-ProRule" id="PRU00023"/>
    </source>
</evidence>
<feature type="active site" description="Glycyl thioester intermediate" evidence="20">
    <location>
        <position position="919"/>
    </location>
</feature>
<evidence type="ECO:0000256" key="14">
    <source>
        <dbReference type="ARBA" id="ARBA00023306"/>
    </source>
</evidence>
<evidence type="ECO:0000256" key="11">
    <source>
        <dbReference type="ARBA" id="ARBA00023034"/>
    </source>
</evidence>
<evidence type="ECO:0000256" key="8">
    <source>
        <dbReference type="ARBA" id="ARBA00022737"/>
    </source>
</evidence>
<evidence type="ECO:0000256" key="18">
    <source>
        <dbReference type="ARBA" id="ARBA00042378"/>
    </source>
</evidence>
<dbReference type="STRING" id="6573.A0A210QQE0"/>
<dbReference type="GO" id="GO:0006511">
    <property type="term" value="P:ubiquitin-dependent protein catabolic process"/>
    <property type="evidence" value="ECO:0007669"/>
    <property type="project" value="TreeGrafter"/>
</dbReference>
<evidence type="ECO:0000259" key="21">
    <source>
        <dbReference type="PROSITE" id="PS50237"/>
    </source>
</evidence>
<keyword evidence="14" id="KW-0131">Cell cycle</keyword>
<dbReference type="GO" id="GO:0007030">
    <property type="term" value="P:Golgi organization"/>
    <property type="evidence" value="ECO:0007669"/>
    <property type="project" value="TreeGrafter"/>
</dbReference>
<evidence type="ECO:0000256" key="10">
    <source>
        <dbReference type="ARBA" id="ARBA00022824"/>
    </source>
</evidence>
<dbReference type="GO" id="GO:0005783">
    <property type="term" value="C:endoplasmic reticulum"/>
    <property type="evidence" value="ECO:0007669"/>
    <property type="project" value="UniProtKB-SubCell"/>
</dbReference>
<dbReference type="FunFam" id="3.30.2410.10:FF:000009">
    <property type="entry name" value="Probable E3 ubiquitin-protein ligase HECTD2"/>
    <property type="match status" value="1"/>
</dbReference>
<dbReference type="InterPro" id="IPR035983">
    <property type="entry name" value="Hect_E3_ubiquitin_ligase"/>
</dbReference>
<dbReference type="OrthoDB" id="8068875at2759"/>
<protein>
    <recommendedName>
        <fullName evidence="16">E3 ubiquitin-protein ligase HACE1</fullName>
        <ecNumber evidence="5">2.3.2.26</ecNumber>
    </recommendedName>
    <alternativeName>
        <fullName evidence="18">HECT domain and ankyrin repeat-containing E3 ubiquitin-protein ligase 1</fullName>
    </alternativeName>
    <alternativeName>
        <fullName evidence="17">HECT-type E3 ubiquitin transferase HACE1</fullName>
    </alternativeName>
</protein>
<dbReference type="EC" id="2.3.2.26" evidence="5"/>
<evidence type="ECO:0000256" key="13">
    <source>
        <dbReference type="ARBA" id="ARBA00023136"/>
    </source>
</evidence>
<evidence type="ECO:0000256" key="16">
    <source>
        <dbReference type="ARBA" id="ARBA00040370"/>
    </source>
</evidence>
<accession>A0A210QQE0</accession>
<comment type="pathway">
    <text evidence="4">Protein modification; protein ubiquitination.</text>
</comment>
<keyword evidence="7" id="KW-0808">Transferase</keyword>
<name>A0A210QQE0_MIZYE</name>
<feature type="repeat" description="ANK" evidence="19">
    <location>
        <begin position="192"/>
        <end position="217"/>
    </location>
</feature>
<keyword evidence="10" id="KW-0256">Endoplasmic reticulum</keyword>
<dbReference type="FunFam" id="1.25.40.20:FF:000054">
    <property type="entry name" value="E3 ubiquitin-protein ligase HACE1 isoform X1"/>
    <property type="match status" value="1"/>
</dbReference>
<comment type="caution">
    <text evidence="22">The sequence shown here is derived from an EMBL/GenBank/DDBJ whole genome shotgun (WGS) entry which is preliminary data.</text>
</comment>
<evidence type="ECO:0000256" key="7">
    <source>
        <dbReference type="ARBA" id="ARBA00022679"/>
    </source>
</evidence>
<dbReference type="Pfam" id="PF12796">
    <property type="entry name" value="Ank_2"/>
    <property type="match status" value="2"/>
</dbReference>
<comment type="subcellular location">
    <subcellularLocation>
        <location evidence="3">Cytoplasm</location>
    </subcellularLocation>
    <subcellularLocation>
        <location evidence="2">Endoplasmic reticulum</location>
    </subcellularLocation>
    <subcellularLocation>
        <location evidence="15">Golgi apparatus</location>
        <location evidence="15">Golgi stack membrane</location>
    </subcellularLocation>
</comment>
<dbReference type="InterPro" id="IPR036770">
    <property type="entry name" value="Ankyrin_rpt-contain_sf"/>
</dbReference>
<dbReference type="CDD" id="cd00078">
    <property type="entry name" value="HECTc"/>
    <property type="match status" value="1"/>
</dbReference>
<dbReference type="GO" id="GO:0061630">
    <property type="term" value="F:ubiquitin protein ligase activity"/>
    <property type="evidence" value="ECO:0007669"/>
    <property type="project" value="UniProtKB-EC"/>
</dbReference>
<keyword evidence="8" id="KW-0677">Repeat</keyword>
<keyword evidence="6" id="KW-0963">Cytoplasm</keyword>
<comment type="catalytic activity">
    <reaction evidence="1">
        <text>S-ubiquitinyl-[E2 ubiquitin-conjugating enzyme]-L-cysteine + [acceptor protein]-L-lysine = [E2 ubiquitin-conjugating enzyme]-L-cysteine + N(6)-ubiquitinyl-[acceptor protein]-L-lysine.</text>
        <dbReference type="EC" id="2.3.2.26"/>
    </reaction>
</comment>
<dbReference type="SMART" id="SM00248">
    <property type="entry name" value="ANK"/>
    <property type="match status" value="6"/>
</dbReference>
<dbReference type="SUPFAM" id="SSF48403">
    <property type="entry name" value="Ankyrin repeat"/>
    <property type="match status" value="1"/>
</dbReference>